<reference evidence="3" key="1">
    <citation type="submission" date="2018-02" db="EMBL/GenBank/DDBJ databases">
        <authorList>
            <person name="Cohen D.B."/>
            <person name="Kent A.D."/>
        </authorList>
    </citation>
    <scope>NUCLEOTIDE SEQUENCE</scope>
</reference>
<dbReference type="Gene3D" id="2.30.30.140">
    <property type="match status" value="1"/>
</dbReference>
<dbReference type="InterPro" id="IPR000313">
    <property type="entry name" value="PWWP_dom"/>
</dbReference>
<protein>
    <recommendedName>
        <fullName evidence="2">PWWP domain-containing protein</fullName>
    </recommendedName>
</protein>
<proteinExistence type="predicted"/>
<organism evidence="3">
    <name type="scientific">Fagus sylvatica</name>
    <name type="common">Beechnut</name>
    <dbReference type="NCBI Taxonomy" id="28930"/>
    <lineage>
        <taxon>Eukaryota</taxon>
        <taxon>Viridiplantae</taxon>
        <taxon>Streptophyta</taxon>
        <taxon>Embryophyta</taxon>
        <taxon>Tracheophyta</taxon>
        <taxon>Spermatophyta</taxon>
        <taxon>Magnoliopsida</taxon>
        <taxon>eudicotyledons</taxon>
        <taxon>Gunneridae</taxon>
        <taxon>Pentapetalae</taxon>
        <taxon>rosids</taxon>
        <taxon>fabids</taxon>
        <taxon>Fagales</taxon>
        <taxon>Fagaceae</taxon>
        <taxon>Fagus</taxon>
    </lineage>
</organism>
<dbReference type="AlphaFoldDB" id="A0A2N9FKS2"/>
<name>A0A2N9FKS2_FAGSY</name>
<dbReference type="SUPFAM" id="SSF63748">
    <property type="entry name" value="Tudor/PWWP/MBT"/>
    <property type="match status" value="1"/>
</dbReference>
<dbReference type="Pfam" id="PF00855">
    <property type="entry name" value="PWWP"/>
    <property type="match status" value="1"/>
</dbReference>
<dbReference type="CDD" id="cd05162">
    <property type="entry name" value="PWWP"/>
    <property type="match status" value="1"/>
</dbReference>
<feature type="region of interest" description="Disordered" evidence="1">
    <location>
        <begin position="104"/>
        <end position="127"/>
    </location>
</feature>
<evidence type="ECO:0000256" key="1">
    <source>
        <dbReference type="SAM" id="MobiDB-lite"/>
    </source>
</evidence>
<sequence length="332" mass="36656">MKSKPLPKGEISKKGVEEVAAIQVMLGSLIWVRLNGGSWWPAQIVDENSDSIKPGHKSAGKVRVRLYGSNTYMYVDPVKCHSKFELELKQNNGCYRKILEKALGQDRPHSKSGRSKGQESRSKGHVQSMQSFGPVSTFWDYIPVCVGICGLCPRMDIIVYGRIDASGEGKTSKRAVYGRIDASGEGKTSKRAVYGRIDASGEGKTSKQKVVQKKLDLDSPSVRLPSRRAKEEARMKICKQDGPQKSLKRNSTSSDAQPDDETHEQDRIQKTPKQSNKSAEKDKINSPSSETTLFGKSPELSARRMKVMQSLGLIAPSGSPFHKNGHTYLSLC</sequence>
<evidence type="ECO:0000313" key="3">
    <source>
        <dbReference type="EMBL" id="SPC87793.1"/>
    </source>
</evidence>
<accession>A0A2N9FKS2</accession>
<dbReference type="PROSITE" id="PS50812">
    <property type="entry name" value="PWWP"/>
    <property type="match status" value="1"/>
</dbReference>
<gene>
    <name evidence="3" type="ORF">FSB_LOCUS15675</name>
</gene>
<feature type="compositionally biased region" description="Basic and acidic residues" evidence="1">
    <location>
        <begin position="228"/>
        <end position="239"/>
    </location>
</feature>
<dbReference type="EMBL" id="OIVN01000946">
    <property type="protein sequence ID" value="SPC87793.1"/>
    <property type="molecule type" value="Genomic_DNA"/>
</dbReference>
<feature type="domain" description="PWWP" evidence="2">
    <location>
        <begin position="26"/>
        <end position="86"/>
    </location>
</feature>
<feature type="compositionally biased region" description="Polar residues" evidence="1">
    <location>
        <begin position="285"/>
        <end position="294"/>
    </location>
</feature>
<feature type="region of interest" description="Disordered" evidence="1">
    <location>
        <begin position="194"/>
        <end position="300"/>
    </location>
</feature>
<evidence type="ECO:0000259" key="2">
    <source>
        <dbReference type="PROSITE" id="PS50812"/>
    </source>
</evidence>